<keyword evidence="2" id="KW-0677">Repeat</keyword>
<dbReference type="GO" id="GO:0005975">
    <property type="term" value="P:carbohydrate metabolic process"/>
    <property type="evidence" value="ECO:0007669"/>
    <property type="project" value="InterPro"/>
</dbReference>
<protein>
    <recommendedName>
        <fullName evidence="6">Apple domain-containing protein</fullName>
    </recommendedName>
</protein>
<dbReference type="InterPro" id="IPR000177">
    <property type="entry name" value="Apple"/>
</dbReference>
<dbReference type="InterPro" id="IPR000254">
    <property type="entry name" value="CBD"/>
</dbReference>
<evidence type="ECO:0000256" key="1">
    <source>
        <dbReference type="ARBA" id="ARBA00022729"/>
    </source>
</evidence>
<dbReference type="GO" id="GO:0006508">
    <property type="term" value="P:proteolysis"/>
    <property type="evidence" value="ECO:0007669"/>
    <property type="project" value="InterPro"/>
</dbReference>
<evidence type="ECO:0000313" key="7">
    <source>
        <dbReference type="EMBL" id="KAJ0389886.1"/>
    </source>
</evidence>
<sequence length="273" mass="28593">MVALTLTSTKTLVASVAVAALVLATGTDACATAPYGQCGSNAGTTCCPGNYYCQPWDAGFFQCMPVPSRCPTQLTNVDLYGNDIKTVYGIQPSACCDECKNTPGCVAYTFVNSNPGQPACYLKRGVGERRSLVGAVSGIIENVPPPQPPTPSTPAPPQPPSCSTPAYSSCGSSAGTTCCPNGFFCQPWNPGFYQCIPTPPQCREQLTDTDFYGNDIKTVYVSLPSLCCDECAKTPGCKAYTYVNNNPGQPACYLKSAAGQTSRLVGAVSARMN</sequence>
<dbReference type="CDD" id="cd01100">
    <property type="entry name" value="APPLE_Factor_XI_like"/>
    <property type="match status" value="2"/>
</dbReference>
<accession>A0AAD5L558</accession>
<dbReference type="EMBL" id="JAKCXM010002957">
    <property type="protein sequence ID" value="KAJ0389886.1"/>
    <property type="molecule type" value="Genomic_DNA"/>
</dbReference>
<evidence type="ECO:0000259" key="6">
    <source>
        <dbReference type="PROSITE" id="PS50948"/>
    </source>
</evidence>
<dbReference type="SMART" id="SM00236">
    <property type="entry name" value="fCBD"/>
    <property type="match status" value="2"/>
</dbReference>
<dbReference type="GO" id="GO:0030248">
    <property type="term" value="F:cellulose binding"/>
    <property type="evidence" value="ECO:0007669"/>
    <property type="project" value="InterPro"/>
</dbReference>
<evidence type="ECO:0000313" key="8">
    <source>
        <dbReference type="Proteomes" id="UP001209570"/>
    </source>
</evidence>
<dbReference type="Proteomes" id="UP001209570">
    <property type="component" value="Unassembled WGS sequence"/>
</dbReference>
<dbReference type="SMART" id="SM00223">
    <property type="entry name" value="APPLE"/>
    <property type="match status" value="2"/>
</dbReference>
<proteinExistence type="predicted"/>
<feature type="signal peptide" evidence="5">
    <location>
        <begin position="1"/>
        <end position="29"/>
    </location>
</feature>
<organism evidence="7 8">
    <name type="scientific">Pythium insidiosum</name>
    <name type="common">Pythiosis disease agent</name>
    <dbReference type="NCBI Taxonomy" id="114742"/>
    <lineage>
        <taxon>Eukaryota</taxon>
        <taxon>Sar</taxon>
        <taxon>Stramenopiles</taxon>
        <taxon>Oomycota</taxon>
        <taxon>Peronosporomycetes</taxon>
        <taxon>Pythiales</taxon>
        <taxon>Pythiaceae</taxon>
        <taxon>Pythium</taxon>
    </lineage>
</organism>
<dbReference type="Pfam" id="PF14295">
    <property type="entry name" value="PAN_4"/>
    <property type="match status" value="2"/>
</dbReference>
<dbReference type="PANTHER" id="PTHR33946">
    <property type="match status" value="1"/>
</dbReference>
<evidence type="ECO:0000256" key="5">
    <source>
        <dbReference type="SAM" id="SignalP"/>
    </source>
</evidence>
<keyword evidence="3" id="KW-1015">Disulfide bond</keyword>
<dbReference type="PROSITE" id="PS50948">
    <property type="entry name" value="PAN"/>
    <property type="match status" value="1"/>
</dbReference>
<dbReference type="GO" id="GO:0005576">
    <property type="term" value="C:extracellular region"/>
    <property type="evidence" value="ECO:0007669"/>
    <property type="project" value="InterPro"/>
</dbReference>
<gene>
    <name evidence="7" type="ORF">P43SY_011632</name>
</gene>
<keyword evidence="8" id="KW-1185">Reference proteome</keyword>
<evidence type="ECO:0000256" key="2">
    <source>
        <dbReference type="ARBA" id="ARBA00022737"/>
    </source>
</evidence>
<dbReference type="PANTHER" id="PTHR33946:SF4">
    <property type="entry name" value="COAGULATION FACTOR XI"/>
    <property type="match status" value="1"/>
</dbReference>
<keyword evidence="1 5" id="KW-0732">Signal</keyword>
<reference evidence="7" key="1">
    <citation type="submission" date="2021-12" db="EMBL/GenBank/DDBJ databases">
        <title>Prjna785345.</title>
        <authorList>
            <person name="Rujirawat T."/>
            <person name="Krajaejun T."/>
        </authorList>
    </citation>
    <scope>NUCLEOTIDE SEQUENCE</scope>
    <source>
        <strain evidence="7">Pi057C3</strain>
    </source>
</reference>
<dbReference type="Gene3D" id="3.50.4.10">
    <property type="entry name" value="Hepatocyte Growth Factor"/>
    <property type="match status" value="2"/>
</dbReference>
<feature type="chain" id="PRO_5041918170" description="Apple domain-containing protein" evidence="5">
    <location>
        <begin position="30"/>
        <end position="273"/>
    </location>
</feature>
<name>A0AAD5L558_PYTIN</name>
<dbReference type="AlphaFoldDB" id="A0AAD5L558"/>
<evidence type="ECO:0000256" key="4">
    <source>
        <dbReference type="SAM" id="MobiDB-lite"/>
    </source>
</evidence>
<evidence type="ECO:0000256" key="3">
    <source>
        <dbReference type="ARBA" id="ARBA00023157"/>
    </source>
</evidence>
<comment type="caution">
    <text evidence="7">The sequence shown here is derived from an EMBL/GenBank/DDBJ whole genome shotgun (WGS) entry which is preliminary data.</text>
</comment>
<dbReference type="InterPro" id="IPR003609">
    <property type="entry name" value="Pan_app"/>
</dbReference>
<feature type="compositionally biased region" description="Pro residues" evidence="4">
    <location>
        <begin position="143"/>
        <end position="160"/>
    </location>
</feature>
<feature type="domain" description="Apple" evidence="6">
    <location>
        <begin position="202"/>
        <end position="273"/>
    </location>
</feature>
<feature type="region of interest" description="Disordered" evidence="4">
    <location>
        <begin position="140"/>
        <end position="160"/>
    </location>
</feature>